<dbReference type="GO" id="GO:0031388">
    <property type="term" value="P:organic acid phosphorylation"/>
    <property type="evidence" value="ECO:0007669"/>
    <property type="project" value="InterPro"/>
</dbReference>
<evidence type="ECO:0000313" key="2">
    <source>
        <dbReference type="Proteomes" id="UP000264002"/>
    </source>
</evidence>
<organism evidence="1 2">
    <name type="scientific">Sphaerochaeta halotolerans</name>
    <dbReference type="NCBI Taxonomy" id="2293840"/>
    <lineage>
        <taxon>Bacteria</taxon>
        <taxon>Pseudomonadati</taxon>
        <taxon>Spirochaetota</taxon>
        <taxon>Spirochaetia</taxon>
        <taxon>Spirochaetales</taxon>
        <taxon>Sphaerochaetaceae</taxon>
        <taxon>Sphaerochaeta</taxon>
    </lineage>
</organism>
<dbReference type="Proteomes" id="UP000264002">
    <property type="component" value="Unassembled WGS sequence"/>
</dbReference>
<proteinExistence type="predicted"/>
<comment type="caution">
    <text evidence="1">The sequence shown here is derived from an EMBL/GenBank/DDBJ whole genome shotgun (WGS) entry which is preliminary data.</text>
</comment>
<dbReference type="SUPFAM" id="SSF110738">
    <property type="entry name" value="Glycerate kinase I"/>
    <property type="match status" value="1"/>
</dbReference>
<reference evidence="2" key="1">
    <citation type="submission" date="2018-08" db="EMBL/GenBank/DDBJ databases">
        <authorList>
            <person name="Grouzdev D.S."/>
            <person name="Krutkina M.S."/>
        </authorList>
    </citation>
    <scope>NUCLEOTIDE SEQUENCE [LARGE SCALE GENOMIC DNA]</scope>
    <source>
        <strain evidence="2">4-11</strain>
    </source>
</reference>
<dbReference type="GO" id="GO:0008887">
    <property type="term" value="F:glycerate kinase activity"/>
    <property type="evidence" value="ECO:0007669"/>
    <property type="project" value="InterPro"/>
</dbReference>
<keyword evidence="2" id="KW-1185">Reference proteome</keyword>
<accession>A0A372MKN8</accession>
<reference evidence="1 2" key="2">
    <citation type="submission" date="2018-09" db="EMBL/GenBank/DDBJ databases">
        <title>Genome of Sphaerochaeta halotolerans strain 4-11.</title>
        <authorList>
            <person name="Nazina T.N."/>
            <person name="Sokolova D.S."/>
        </authorList>
    </citation>
    <scope>NUCLEOTIDE SEQUENCE [LARGE SCALE GENOMIC DNA]</scope>
    <source>
        <strain evidence="1 2">4-11</strain>
    </source>
</reference>
<dbReference type="AlphaFoldDB" id="A0A372MKN8"/>
<name>A0A372MKN8_9SPIR</name>
<sequence>MCYEEICTIMDKAIKNHHPDAQVKQIPVADGGRRKC</sequence>
<gene>
    <name evidence="1" type="ORF">DYP60_02150</name>
</gene>
<dbReference type="EMBL" id="QUWK01000002">
    <property type="protein sequence ID" value="RFU96003.1"/>
    <property type="molecule type" value="Genomic_DNA"/>
</dbReference>
<dbReference type="InterPro" id="IPR036129">
    <property type="entry name" value="Glycerate_kinase_sf"/>
</dbReference>
<protein>
    <submittedName>
        <fullName evidence="1">Uncharacterized protein</fullName>
    </submittedName>
</protein>
<evidence type="ECO:0000313" key="1">
    <source>
        <dbReference type="EMBL" id="RFU96003.1"/>
    </source>
</evidence>